<dbReference type="EMBL" id="AYYH01000027">
    <property type="protein sequence ID" value="KRN09361.1"/>
    <property type="molecule type" value="Genomic_DNA"/>
</dbReference>
<dbReference type="RefSeq" id="WP_010078289.1">
    <property type="nucleotide sequence ID" value="NZ_AYYH01000027.1"/>
</dbReference>
<dbReference type="AlphaFoldDB" id="A0A0R2DZJ9"/>
<dbReference type="Proteomes" id="UP000050898">
    <property type="component" value="Unassembled WGS sequence"/>
</dbReference>
<sequence>MNESKDELFCGHTLRESYFEGLIRAKEEFEKKYHKELKTIMEDLDFNLKKGKKSVTYYKNKEDEEICDFLFGNKGLFNLFYGNVAEVTPIPEINRVYIRYVPRKSVEAEVRNNLN</sequence>
<evidence type="ECO:0000313" key="2">
    <source>
        <dbReference type="Proteomes" id="UP000050898"/>
    </source>
</evidence>
<proteinExistence type="predicted"/>
<name>A0A0R2DZJ9_9LACO</name>
<keyword evidence="2" id="KW-1185">Reference proteome</keyword>
<reference evidence="1 2" key="1">
    <citation type="journal article" date="2015" name="Genome Announc.">
        <title>Expanding the biotechnology potential of lactobacilli through comparative genomics of 213 strains and associated genera.</title>
        <authorList>
            <person name="Sun Z."/>
            <person name="Harris H.M."/>
            <person name="McCann A."/>
            <person name="Guo C."/>
            <person name="Argimon S."/>
            <person name="Zhang W."/>
            <person name="Yang X."/>
            <person name="Jeffery I.B."/>
            <person name="Cooney J.C."/>
            <person name="Kagawa T.F."/>
            <person name="Liu W."/>
            <person name="Song Y."/>
            <person name="Salvetti E."/>
            <person name="Wrobel A."/>
            <person name="Rasinkangas P."/>
            <person name="Parkhill J."/>
            <person name="Rea M.C."/>
            <person name="O'Sullivan O."/>
            <person name="Ritari J."/>
            <person name="Douillard F.P."/>
            <person name="Paul Ross R."/>
            <person name="Yang R."/>
            <person name="Briner A.E."/>
            <person name="Felis G.E."/>
            <person name="de Vos W.M."/>
            <person name="Barrangou R."/>
            <person name="Klaenhammer T.R."/>
            <person name="Caufield P.W."/>
            <person name="Cui Y."/>
            <person name="Zhang H."/>
            <person name="O'Toole P.W."/>
        </authorList>
    </citation>
    <scope>NUCLEOTIDE SEQUENCE [LARGE SCALE GENOMIC DNA]</scope>
    <source>
        <strain evidence="1 2">DSM 20444</strain>
    </source>
</reference>
<gene>
    <name evidence="1" type="ORF">FD00_GL001084</name>
</gene>
<protein>
    <submittedName>
        <fullName evidence="1">Uncharacterized protein</fullName>
    </submittedName>
</protein>
<comment type="caution">
    <text evidence="1">The sequence shown here is derived from an EMBL/GenBank/DDBJ whole genome shotgun (WGS) entry which is preliminary data.</text>
</comment>
<evidence type="ECO:0000313" key="1">
    <source>
        <dbReference type="EMBL" id="KRN09361.1"/>
    </source>
</evidence>
<organism evidence="1 2">
    <name type="scientific">Liquorilactobacillus mali KCTC 3596 = DSM 20444</name>
    <dbReference type="NCBI Taxonomy" id="1046596"/>
    <lineage>
        <taxon>Bacteria</taxon>
        <taxon>Bacillati</taxon>
        <taxon>Bacillota</taxon>
        <taxon>Bacilli</taxon>
        <taxon>Lactobacillales</taxon>
        <taxon>Lactobacillaceae</taxon>
        <taxon>Liquorilactobacillus</taxon>
    </lineage>
</organism>
<accession>A0A0R2DZJ9</accession>
<dbReference type="PATRIC" id="fig|1046596.6.peg.1164"/>